<sequence>REVAGAFDGGRSGNGGRGLNNELPISAIGIASMAESGVLVDAGTGEPKTMFIPWFDRRSAKEAEDIASEDDAFARFQSTGLTSSFKYGLAKLLWLRRNQSAVLQHSVWLSAADYIAYRLTGVMATDYS</sequence>
<proteinExistence type="inferred from homology"/>
<feature type="non-terminal residue" evidence="5">
    <location>
        <position position="1"/>
    </location>
</feature>
<dbReference type="PANTHER" id="PTHR43095:SF5">
    <property type="entry name" value="XYLULOSE KINASE"/>
    <property type="match status" value="1"/>
</dbReference>
<keyword evidence="6" id="KW-1185">Reference proteome</keyword>
<keyword evidence="3" id="KW-0418">Kinase</keyword>
<evidence type="ECO:0000256" key="1">
    <source>
        <dbReference type="ARBA" id="ARBA00009156"/>
    </source>
</evidence>
<evidence type="ECO:0000256" key="2">
    <source>
        <dbReference type="ARBA" id="ARBA00022679"/>
    </source>
</evidence>
<dbReference type="Proteomes" id="UP001519887">
    <property type="component" value="Unassembled WGS sequence"/>
</dbReference>
<organism evidence="5 6">
    <name type="scientific">Paenibacillus sepulcri</name>
    <dbReference type="NCBI Taxonomy" id="359917"/>
    <lineage>
        <taxon>Bacteria</taxon>
        <taxon>Bacillati</taxon>
        <taxon>Bacillota</taxon>
        <taxon>Bacilli</taxon>
        <taxon>Bacillales</taxon>
        <taxon>Paenibacillaceae</taxon>
        <taxon>Paenibacillus</taxon>
    </lineage>
</organism>
<dbReference type="InterPro" id="IPR050406">
    <property type="entry name" value="FGGY_Carb_Kinase"/>
</dbReference>
<dbReference type="PANTHER" id="PTHR43095">
    <property type="entry name" value="SUGAR KINASE"/>
    <property type="match status" value="1"/>
</dbReference>
<dbReference type="Gene3D" id="3.30.420.40">
    <property type="match status" value="1"/>
</dbReference>
<comment type="similarity">
    <text evidence="1">Belongs to the FGGY kinase family.</text>
</comment>
<dbReference type="Pfam" id="PF00370">
    <property type="entry name" value="FGGY_N"/>
    <property type="match status" value="1"/>
</dbReference>
<feature type="non-terminal residue" evidence="5">
    <location>
        <position position="128"/>
    </location>
</feature>
<gene>
    <name evidence="5" type="ORF">K0U00_49280</name>
</gene>
<keyword evidence="2" id="KW-0808">Transferase</keyword>
<reference evidence="5 6" key="1">
    <citation type="submission" date="2021-07" db="EMBL/GenBank/DDBJ databases">
        <title>Paenibacillus radiodurans sp. nov., isolated from the southeastern edge of Tengger Desert.</title>
        <authorList>
            <person name="Zhang G."/>
        </authorList>
    </citation>
    <scope>NUCLEOTIDE SEQUENCE [LARGE SCALE GENOMIC DNA]</scope>
    <source>
        <strain evidence="5 6">CCM 7311</strain>
    </source>
</reference>
<comment type="caution">
    <text evidence="5">The sequence shown here is derived from an EMBL/GenBank/DDBJ whole genome shotgun (WGS) entry which is preliminary data.</text>
</comment>
<dbReference type="InterPro" id="IPR018484">
    <property type="entry name" value="FGGY_N"/>
</dbReference>
<evidence type="ECO:0000256" key="3">
    <source>
        <dbReference type="ARBA" id="ARBA00022777"/>
    </source>
</evidence>
<evidence type="ECO:0000313" key="5">
    <source>
        <dbReference type="EMBL" id="MBW7462069.1"/>
    </source>
</evidence>
<dbReference type="EMBL" id="JAHZIK010003553">
    <property type="protein sequence ID" value="MBW7462069.1"/>
    <property type="molecule type" value="Genomic_DNA"/>
</dbReference>
<evidence type="ECO:0000259" key="4">
    <source>
        <dbReference type="Pfam" id="PF00370"/>
    </source>
</evidence>
<protein>
    <recommendedName>
        <fullName evidence="4">Carbohydrate kinase FGGY N-terminal domain-containing protein</fullName>
    </recommendedName>
</protein>
<evidence type="ECO:0000313" key="6">
    <source>
        <dbReference type="Proteomes" id="UP001519887"/>
    </source>
</evidence>
<dbReference type="InterPro" id="IPR043129">
    <property type="entry name" value="ATPase_NBD"/>
</dbReference>
<name>A0ABS7CMB0_9BACL</name>
<feature type="domain" description="Carbohydrate kinase FGGY N-terminal" evidence="4">
    <location>
        <begin position="25"/>
        <end position="128"/>
    </location>
</feature>
<accession>A0ABS7CMB0</accession>
<dbReference type="SUPFAM" id="SSF53067">
    <property type="entry name" value="Actin-like ATPase domain"/>
    <property type="match status" value="1"/>
</dbReference>